<dbReference type="Pfam" id="PF03288">
    <property type="entry name" value="Pox_D5"/>
    <property type="match status" value="1"/>
</dbReference>
<dbReference type="STRING" id="1121393.SAMN02745216_02979"/>
<dbReference type="OrthoDB" id="9763644at2"/>
<dbReference type="PROSITE" id="PS51206">
    <property type="entry name" value="SF3_HELICASE_1"/>
    <property type="match status" value="1"/>
</dbReference>
<dbReference type="Proteomes" id="UP000183994">
    <property type="component" value="Unassembled WGS sequence"/>
</dbReference>
<dbReference type="InterPro" id="IPR027417">
    <property type="entry name" value="P-loop_NTPase"/>
</dbReference>
<evidence type="ECO:0000256" key="4">
    <source>
        <dbReference type="ARBA" id="ARBA00022840"/>
    </source>
</evidence>
<dbReference type="Pfam" id="PF19263">
    <property type="entry name" value="DUF5906"/>
    <property type="match status" value="1"/>
</dbReference>
<dbReference type="InterPro" id="IPR014015">
    <property type="entry name" value="Helicase_SF3_DNA-vir"/>
</dbReference>
<evidence type="ECO:0000256" key="2">
    <source>
        <dbReference type="ARBA" id="ARBA00022801"/>
    </source>
</evidence>
<dbReference type="InterPro" id="IPR045455">
    <property type="entry name" value="NrS-1_pol-like_helicase"/>
</dbReference>
<organism evidence="7 8">
    <name type="scientific">Desulfatibacillum alkenivorans DSM 16219</name>
    <dbReference type="NCBI Taxonomy" id="1121393"/>
    <lineage>
        <taxon>Bacteria</taxon>
        <taxon>Pseudomonadati</taxon>
        <taxon>Thermodesulfobacteriota</taxon>
        <taxon>Desulfobacteria</taxon>
        <taxon>Desulfobacterales</taxon>
        <taxon>Desulfatibacillaceae</taxon>
        <taxon>Desulfatibacillum</taxon>
    </lineage>
</organism>
<dbReference type="PANTHER" id="PTHR35372:SF2">
    <property type="entry name" value="SF3 HELICASE DOMAIN-CONTAINING PROTEIN"/>
    <property type="match status" value="1"/>
</dbReference>
<evidence type="ECO:0000313" key="8">
    <source>
        <dbReference type="Proteomes" id="UP000183994"/>
    </source>
</evidence>
<dbReference type="InterPro" id="IPR051620">
    <property type="entry name" value="ORF904-like_C"/>
</dbReference>
<dbReference type="Gene3D" id="3.40.50.300">
    <property type="entry name" value="P-loop containing nucleotide triphosphate hydrolases"/>
    <property type="match status" value="1"/>
</dbReference>
<keyword evidence="4" id="KW-0067">ATP-binding</keyword>
<sequence>MSKINYESNVVGIETKLKNAGVDIDKVQQYEDANDRINQEEQQKYLNQQNVRQTSSVDSKDILKALYSEEDGDASLYIKIHKDHFCFDHAAGKWFEWKGHHWELDKLNQATADIDAVIDAYGSEVPRQSAKGLEATKANDSEARKKHEKIEKDLKDRIAQLQHRSRRINVLKLAMAGRESLAISGEEWDLNPWLLGCPNGTIDLKTGDFRPGEQSDYIQAICPTEWKGLDAQCPNWEKFLKEVFNNDADLVSYMQRLFGYGLTGLSTEHVLPILYGQGRNGKGTLLETLSHVLGELAQPVQAEMLLEQGRARSSSAPSADLMKLRGCRMVWASETDEGRRLNAGKVKWLTGGDSIPARPPYGTRIITFKPTHTLFLITNHKPRVPGDEYALWKRIHLIPFSLSFVPDPQLPDERPADKRLPQKLQDEAPGILAWLVKGCLEWKRIGDLKPPRSIKAATEAYQEQEDILGHFISDCCSISETTKVSARNLYQAYQDWCNRTGHYALSETKFGMRMGQKFNKKKSGTMIYEGIELAGNL</sequence>
<keyword evidence="2" id="KW-0378">Hydrolase</keyword>
<dbReference type="GO" id="GO:0004386">
    <property type="term" value="F:helicase activity"/>
    <property type="evidence" value="ECO:0007669"/>
    <property type="project" value="UniProtKB-KW"/>
</dbReference>
<dbReference type="AlphaFoldDB" id="A0A1M6Q719"/>
<keyword evidence="5" id="KW-0175">Coiled coil</keyword>
<evidence type="ECO:0000259" key="6">
    <source>
        <dbReference type="PROSITE" id="PS51206"/>
    </source>
</evidence>
<evidence type="ECO:0000256" key="5">
    <source>
        <dbReference type="SAM" id="Coils"/>
    </source>
</evidence>
<dbReference type="RefSeq" id="WP_083611052.1">
    <property type="nucleotide sequence ID" value="NZ_FQZU01000019.1"/>
</dbReference>
<feature type="coiled-coil region" evidence="5">
    <location>
        <begin position="133"/>
        <end position="164"/>
    </location>
</feature>
<gene>
    <name evidence="7" type="ORF">SAMN02745216_02979</name>
</gene>
<feature type="domain" description="SF3 helicase" evidence="6">
    <location>
        <begin position="249"/>
        <end position="413"/>
    </location>
</feature>
<keyword evidence="8" id="KW-1185">Reference proteome</keyword>
<evidence type="ECO:0000256" key="3">
    <source>
        <dbReference type="ARBA" id="ARBA00022806"/>
    </source>
</evidence>
<evidence type="ECO:0000256" key="1">
    <source>
        <dbReference type="ARBA" id="ARBA00022741"/>
    </source>
</evidence>
<dbReference type="InterPro" id="IPR004968">
    <property type="entry name" value="DNA_primase/NTPase_C"/>
</dbReference>
<dbReference type="SMART" id="SM00885">
    <property type="entry name" value="D5_N"/>
    <property type="match status" value="1"/>
</dbReference>
<dbReference type="PANTHER" id="PTHR35372">
    <property type="entry name" value="ATP BINDING PROTEIN-RELATED"/>
    <property type="match status" value="1"/>
</dbReference>
<reference evidence="8" key="1">
    <citation type="submission" date="2016-11" db="EMBL/GenBank/DDBJ databases">
        <authorList>
            <person name="Varghese N."/>
            <person name="Submissions S."/>
        </authorList>
    </citation>
    <scope>NUCLEOTIDE SEQUENCE [LARGE SCALE GENOMIC DNA]</scope>
    <source>
        <strain evidence="8">DSM 16219</strain>
    </source>
</reference>
<keyword evidence="3 7" id="KW-0347">Helicase</keyword>
<dbReference type="InterPro" id="IPR014818">
    <property type="entry name" value="Phage/plasmid_primase_P4_C"/>
</dbReference>
<dbReference type="GO" id="GO:0005524">
    <property type="term" value="F:ATP binding"/>
    <property type="evidence" value="ECO:0007669"/>
    <property type="project" value="UniProtKB-KW"/>
</dbReference>
<dbReference type="GO" id="GO:0016787">
    <property type="term" value="F:hydrolase activity"/>
    <property type="evidence" value="ECO:0007669"/>
    <property type="project" value="UniProtKB-KW"/>
</dbReference>
<proteinExistence type="predicted"/>
<dbReference type="InterPro" id="IPR006500">
    <property type="entry name" value="Helicase_put_C_phage/plasmid"/>
</dbReference>
<accession>A0A1M6Q719</accession>
<dbReference type="EMBL" id="FQZU01000019">
    <property type="protein sequence ID" value="SHK15926.1"/>
    <property type="molecule type" value="Genomic_DNA"/>
</dbReference>
<name>A0A1M6Q719_9BACT</name>
<keyword evidence="1" id="KW-0547">Nucleotide-binding</keyword>
<dbReference type="NCBIfam" id="TIGR01613">
    <property type="entry name" value="primase_Cterm"/>
    <property type="match status" value="1"/>
</dbReference>
<dbReference type="Pfam" id="PF08706">
    <property type="entry name" value="D5_N"/>
    <property type="match status" value="1"/>
</dbReference>
<evidence type="ECO:0000313" key="7">
    <source>
        <dbReference type="EMBL" id="SHK15926.1"/>
    </source>
</evidence>
<protein>
    <submittedName>
        <fullName evidence="7">Putative DNA primase/helicase</fullName>
    </submittedName>
</protein>